<dbReference type="Proteomes" id="UP000215453">
    <property type="component" value="Chromosome 10"/>
</dbReference>
<gene>
    <name evidence="1" type="ORF">ZT1A5_G9964</name>
</gene>
<name>A0A1Y6LY25_ZYMTR</name>
<evidence type="ECO:0000313" key="2">
    <source>
        <dbReference type="Proteomes" id="UP000215453"/>
    </source>
</evidence>
<dbReference type="EMBL" id="LT882685">
    <property type="protein sequence ID" value="SMY28519.1"/>
    <property type="molecule type" value="Genomic_DNA"/>
</dbReference>
<dbReference type="AlphaFoldDB" id="A0A1Y6LY25"/>
<evidence type="ECO:0000313" key="1">
    <source>
        <dbReference type="EMBL" id="SMY28519.1"/>
    </source>
</evidence>
<organism evidence="1 2">
    <name type="scientific">Zymoseptoria tritici ST99CH_1A5</name>
    <dbReference type="NCBI Taxonomy" id="1276529"/>
    <lineage>
        <taxon>Eukaryota</taxon>
        <taxon>Fungi</taxon>
        <taxon>Dikarya</taxon>
        <taxon>Ascomycota</taxon>
        <taxon>Pezizomycotina</taxon>
        <taxon>Dothideomycetes</taxon>
        <taxon>Dothideomycetidae</taxon>
        <taxon>Mycosphaerellales</taxon>
        <taxon>Mycosphaerellaceae</taxon>
        <taxon>Zymoseptoria</taxon>
    </lineage>
</organism>
<reference evidence="1 2" key="1">
    <citation type="submission" date="2016-10" db="EMBL/GenBank/DDBJ databases">
        <authorList>
            <person name="Varghese N."/>
        </authorList>
    </citation>
    <scope>NUCLEOTIDE SEQUENCE [LARGE SCALE GENOMIC DNA]</scope>
</reference>
<protein>
    <submittedName>
        <fullName evidence="1">Uncharacterized protein</fullName>
    </submittedName>
</protein>
<accession>A0A1Y6LY25</accession>
<sequence>MILEKFYNFFLYVIKRRPAKFDDPGDWLGRIDFDVELLPPKLRDRPLDFFAGHSRDLPTAQLCLGRYITTTLRGRSKEEQRAEYRKEENAPGRKALAWLLREYDSADLSANAGFLKALVHCMTKGESHAWRGAVLRFFVESQTYWAQGAEGINAALRTFEYSWTFAVPYGEDWLSDPLVVPKQRAGVWIFRQLLFKGANLRADTELFDQFILRLRHWRKFTDQCIMRADLLRVHPTKPTGLPSLEFIRRFHTAVPRPIFMRHFFDSWNGFGFMLNSAKLLETEGYKKEARWVLDIGLLEMPNHFNPQARYVQGKSDRLFGYEATNPGEKRPVRDDRQKARAAYLSDGATVRIF</sequence>
<proteinExistence type="predicted"/>